<evidence type="ECO:0000256" key="3">
    <source>
        <dbReference type="ARBA" id="ARBA00022692"/>
    </source>
</evidence>
<comment type="caution">
    <text evidence="13">The sequence shown here is derived from an EMBL/GenBank/DDBJ whole genome shotgun (WGS) entry which is preliminary data.</text>
</comment>
<evidence type="ECO:0000256" key="9">
    <source>
        <dbReference type="ARBA" id="ARBA00048048"/>
    </source>
</evidence>
<evidence type="ECO:0000256" key="4">
    <source>
        <dbReference type="ARBA" id="ARBA00022989"/>
    </source>
</evidence>
<evidence type="ECO:0000256" key="10">
    <source>
        <dbReference type="RuleBase" id="RU079119"/>
    </source>
</evidence>
<dbReference type="PANTHER" id="PTHR12246">
    <property type="entry name" value="PALMITOYLTRANSFERASE ZDHHC16"/>
    <property type="match status" value="1"/>
</dbReference>
<dbReference type="AlphaFoldDB" id="J6F1N3"/>
<keyword evidence="4 10" id="KW-1133">Transmembrane helix</keyword>
<keyword evidence="3 10" id="KW-0812">Transmembrane</keyword>
<dbReference type="InterPro" id="IPR039859">
    <property type="entry name" value="PFA4/ZDH16/20/ERF2-like"/>
</dbReference>
<dbReference type="VEuPathDB" id="FungiDB:A1Q1_07977"/>
<feature type="region of interest" description="Disordered" evidence="11">
    <location>
        <begin position="256"/>
        <end position="302"/>
    </location>
</feature>
<dbReference type="KEGG" id="tasa:A1Q1_07977"/>
<dbReference type="EC" id="2.3.1.225" evidence="10"/>
<accession>J6F1N3</accession>
<dbReference type="EMBL" id="ALBS01000085">
    <property type="protein sequence ID" value="EJT50869.1"/>
    <property type="molecule type" value="Genomic_DNA"/>
</dbReference>
<keyword evidence="8 10" id="KW-0012">Acyltransferase</keyword>
<comment type="domain">
    <text evidence="10">The DHHC domain is required for palmitoyltransferase activity.</text>
</comment>
<dbReference type="OrthoDB" id="331948at2759"/>
<dbReference type="InterPro" id="IPR001594">
    <property type="entry name" value="Palmitoyltrfase_DHHC"/>
</dbReference>
<evidence type="ECO:0000256" key="5">
    <source>
        <dbReference type="ARBA" id="ARBA00023136"/>
    </source>
</evidence>
<proteinExistence type="inferred from homology"/>
<evidence type="ECO:0000256" key="11">
    <source>
        <dbReference type="SAM" id="MobiDB-lite"/>
    </source>
</evidence>
<dbReference type="HOGENOM" id="CLU_676503_0_0_1"/>
<dbReference type="Proteomes" id="UP000002748">
    <property type="component" value="Unassembled WGS sequence"/>
</dbReference>
<comment type="subcellular location">
    <subcellularLocation>
        <location evidence="1">Membrane</location>
        <topology evidence="1">Multi-pass membrane protein</topology>
    </subcellularLocation>
</comment>
<dbReference type="RefSeq" id="XP_014181638.1">
    <property type="nucleotide sequence ID" value="XM_014326163.1"/>
</dbReference>
<gene>
    <name evidence="13" type="ORF">A1Q1_07977</name>
</gene>
<evidence type="ECO:0000256" key="7">
    <source>
        <dbReference type="ARBA" id="ARBA00023288"/>
    </source>
</evidence>
<keyword evidence="6" id="KW-0564">Palmitate</keyword>
<keyword evidence="7" id="KW-0449">Lipoprotein</keyword>
<dbReference type="GO" id="GO:0019706">
    <property type="term" value="F:protein-cysteine S-palmitoyltransferase activity"/>
    <property type="evidence" value="ECO:0007669"/>
    <property type="project" value="UniProtKB-EC"/>
</dbReference>
<evidence type="ECO:0000256" key="1">
    <source>
        <dbReference type="ARBA" id="ARBA00004141"/>
    </source>
</evidence>
<evidence type="ECO:0000313" key="14">
    <source>
        <dbReference type="Proteomes" id="UP000002748"/>
    </source>
</evidence>
<feature type="transmembrane region" description="Helical" evidence="10">
    <location>
        <begin position="114"/>
        <end position="137"/>
    </location>
</feature>
<evidence type="ECO:0000259" key="12">
    <source>
        <dbReference type="Pfam" id="PF01529"/>
    </source>
</evidence>
<evidence type="ECO:0000313" key="13">
    <source>
        <dbReference type="EMBL" id="EJT50869.1"/>
    </source>
</evidence>
<evidence type="ECO:0000256" key="6">
    <source>
        <dbReference type="ARBA" id="ARBA00023139"/>
    </source>
</evidence>
<feature type="domain" description="Palmitoyltransferase DHHC" evidence="12">
    <location>
        <begin position="95"/>
        <end position="189"/>
    </location>
</feature>
<comment type="similarity">
    <text evidence="10">Belongs to the DHHC palmitoyltransferase family.</text>
</comment>
<comment type="catalytic activity">
    <reaction evidence="9 10">
        <text>L-cysteinyl-[protein] + hexadecanoyl-CoA = S-hexadecanoyl-L-cysteinyl-[protein] + CoA</text>
        <dbReference type="Rhea" id="RHEA:36683"/>
        <dbReference type="Rhea" id="RHEA-COMP:10131"/>
        <dbReference type="Rhea" id="RHEA-COMP:11032"/>
        <dbReference type="ChEBI" id="CHEBI:29950"/>
        <dbReference type="ChEBI" id="CHEBI:57287"/>
        <dbReference type="ChEBI" id="CHEBI:57379"/>
        <dbReference type="ChEBI" id="CHEBI:74151"/>
        <dbReference type="EC" id="2.3.1.225"/>
    </reaction>
</comment>
<dbReference type="PROSITE" id="PS50216">
    <property type="entry name" value="DHHC"/>
    <property type="match status" value="1"/>
</dbReference>
<sequence>MDWSKTACLPDLVHLVLVPDLHHLAMVRERSLRRPSQAPYPLQPARRHGVLELLPLRQDAAGERAPRIPNNSLTVRIFARRCKLPGCSSKLTPDHCPWIANCVGYHNHGHFIRFLWWVDFATTYHLVMMVAKVKAIIDNVSNEPTASDIIFLVFNFTACIPVWMCVGLFSWYHLYLISSNTTTVERWEKDKVATLVRRGKIEEITYPYTVLGNNPLLWLWPQEMEGDGLSYAVNPDAGGESAQEWAYAVAPDQAVQPGKDLEPSAQYSWPPRDPQYYQQPAPMPDQPFVYGDGLNPALKPSSMAKRARDSCYVPAWDTRLDENGFAVDDEDTSSSSSPEPYHSDWDEEDDRPLAYASSRRVRRGSEGWEVRPGQQGWSTEVPVWERPVWEQPGRYRTYVPEADYGEA</sequence>
<name>J6F1N3_TRIAS</name>
<feature type="transmembrane region" description="Helical" evidence="10">
    <location>
        <begin position="149"/>
        <end position="172"/>
    </location>
</feature>
<dbReference type="Pfam" id="PF01529">
    <property type="entry name" value="DHHC"/>
    <property type="match status" value="1"/>
</dbReference>
<evidence type="ECO:0000256" key="8">
    <source>
        <dbReference type="ARBA" id="ARBA00023315"/>
    </source>
</evidence>
<keyword evidence="5 10" id="KW-0472">Membrane</keyword>
<protein>
    <recommendedName>
        <fullName evidence="10">Palmitoyltransferase</fullName>
        <ecNumber evidence="10">2.3.1.225</ecNumber>
    </recommendedName>
</protein>
<dbReference type="GeneID" id="25991489"/>
<evidence type="ECO:0000256" key="2">
    <source>
        <dbReference type="ARBA" id="ARBA00022679"/>
    </source>
</evidence>
<feature type="region of interest" description="Disordered" evidence="11">
    <location>
        <begin position="324"/>
        <end position="377"/>
    </location>
</feature>
<reference evidence="13 14" key="1">
    <citation type="journal article" date="2012" name="Eukaryot. Cell">
        <title>Draft genome sequence of CBS 2479, the standard type strain of Trichosporon asahii.</title>
        <authorList>
            <person name="Yang R.Y."/>
            <person name="Li H.T."/>
            <person name="Zhu H."/>
            <person name="Zhou G.P."/>
            <person name="Wang M."/>
            <person name="Wang L."/>
        </authorList>
    </citation>
    <scope>NUCLEOTIDE SEQUENCE [LARGE SCALE GENOMIC DNA]</scope>
    <source>
        <strain evidence="14">ATCC 90039 / CBS 2479 / JCM 2466 / KCTC 7840 / NCYC 2677 / UAMH 7654</strain>
    </source>
</reference>
<dbReference type="GO" id="GO:0016020">
    <property type="term" value="C:membrane"/>
    <property type="evidence" value="ECO:0007669"/>
    <property type="project" value="UniProtKB-SubCell"/>
</dbReference>
<organism evidence="13 14">
    <name type="scientific">Trichosporon asahii var. asahii (strain ATCC 90039 / CBS 2479 / JCM 2466 / KCTC 7840 / NBRC 103889/ NCYC 2677 / UAMH 7654)</name>
    <name type="common">Yeast</name>
    <dbReference type="NCBI Taxonomy" id="1186058"/>
    <lineage>
        <taxon>Eukaryota</taxon>
        <taxon>Fungi</taxon>
        <taxon>Dikarya</taxon>
        <taxon>Basidiomycota</taxon>
        <taxon>Agaricomycotina</taxon>
        <taxon>Tremellomycetes</taxon>
        <taxon>Trichosporonales</taxon>
        <taxon>Trichosporonaceae</taxon>
        <taxon>Trichosporon</taxon>
    </lineage>
</organism>
<keyword evidence="2 10" id="KW-0808">Transferase</keyword>